<gene>
    <name evidence="1" type="ORF">Anapl_15213</name>
</gene>
<keyword evidence="2" id="KW-1185">Reference proteome</keyword>
<sequence length="147" mass="16263">MGCTQQHRQKQGGEERFKELLQGGKGLLKSTRGCLSISVLFRDPSAGMLSPELASSLRLGTGQPFQKPLGDGMFPLCEIMLNIVYISVLFRQRYLLLRSSPGQRNCPIVLNYDPKIGDEEPELCRVVLHWQGGGMAEHQPCSSDESA</sequence>
<dbReference type="Proteomes" id="UP000296049">
    <property type="component" value="Unassembled WGS sequence"/>
</dbReference>
<dbReference type="EMBL" id="KB743569">
    <property type="protein sequence ID" value="EOA98005.1"/>
    <property type="molecule type" value="Genomic_DNA"/>
</dbReference>
<accession>R0JL32</accession>
<name>R0JL32_ANAPL</name>
<evidence type="ECO:0000313" key="1">
    <source>
        <dbReference type="EMBL" id="EOA98005.1"/>
    </source>
</evidence>
<protein>
    <submittedName>
        <fullName evidence="1">Uncharacterized protein</fullName>
    </submittedName>
</protein>
<dbReference type="AlphaFoldDB" id="R0JL32"/>
<evidence type="ECO:0000313" key="2">
    <source>
        <dbReference type="Proteomes" id="UP000296049"/>
    </source>
</evidence>
<proteinExistence type="predicted"/>
<reference evidence="2" key="1">
    <citation type="journal article" date="2013" name="Nat. Genet.">
        <title>The duck genome and transcriptome provide insight into an avian influenza virus reservoir species.</title>
        <authorList>
            <person name="Huang Y."/>
            <person name="Li Y."/>
            <person name="Burt D.W."/>
            <person name="Chen H."/>
            <person name="Zhang Y."/>
            <person name="Qian W."/>
            <person name="Kim H."/>
            <person name="Gan S."/>
            <person name="Zhao Y."/>
            <person name="Li J."/>
            <person name="Yi K."/>
            <person name="Feng H."/>
            <person name="Zhu P."/>
            <person name="Li B."/>
            <person name="Liu Q."/>
            <person name="Fairley S."/>
            <person name="Magor K.E."/>
            <person name="Du Z."/>
            <person name="Hu X."/>
            <person name="Goodman L."/>
            <person name="Tafer H."/>
            <person name="Vignal A."/>
            <person name="Lee T."/>
            <person name="Kim K.W."/>
            <person name="Sheng Z."/>
            <person name="An Y."/>
            <person name="Searle S."/>
            <person name="Herrero J."/>
            <person name="Groenen M.A."/>
            <person name="Crooijmans R.P."/>
            <person name="Faraut T."/>
            <person name="Cai Q."/>
            <person name="Webster R.G."/>
            <person name="Aldridge J.R."/>
            <person name="Warren W.C."/>
            <person name="Bartschat S."/>
            <person name="Kehr S."/>
            <person name="Marz M."/>
            <person name="Stadler P.F."/>
            <person name="Smith J."/>
            <person name="Kraus R.H."/>
            <person name="Zhao Y."/>
            <person name="Ren L."/>
            <person name="Fei J."/>
            <person name="Morisson M."/>
            <person name="Kaiser P."/>
            <person name="Griffin D.K."/>
            <person name="Rao M."/>
            <person name="Pitel F."/>
            <person name="Wang J."/>
            <person name="Li N."/>
        </authorList>
    </citation>
    <scope>NUCLEOTIDE SEQUENCE [LARGE SCALE GENOMIC DNA]</scope>
</reference>
<organism evidence="1 2">
    <name type="scientific">Anas platyrhynchos</name>
    <name type="common">Mallard</name>
    <name type="synonym">Anas boschas</name>
    <dbReference type="NCBI Taxonomy" id="8839"/>
    <lineage>
        <taxon>Eukaryota</taxon>
        <taxon>Metazoa</taxon>
        <taxon>Chordata</taxon>
        <taxon>Craniata</taxon>
        <taxon>Vertebrata</taxon>
        <taxon>Euteleostomi</taxon>
        <taxon>Archelosauria</taxon>
        <taxon>Archosauria</taxon>
        <taxon>Dinosauria</taxon>
        <taxon>Saurischia</taxon>
        <taxon>Theropoda</taxon>
        <taxon>Coelurosauria</taxon>
        <taxon>Aves</taxon>
        <taxon>Neognathae</taxon>
        <taxon>Galloanserae</taxon>
        <taxon>Anseriformes</taxon>
        <taxon>Anatidae</taxon>
        <taxon>Anatinae</taxon>
        <taxon>Anas</taxon>
    </lineage>
</organism>